<reference evidence="1 2" key="1">
    <citation type="journal article" date="2011" name="Stand. Genomic Sci.">
        <title>Complete genome sequence of Treponema succinifaciens type strain (6091).</title>
        <authorList>
            <person name="Han C."/>
            <person name="Gronow S."/>
            <person name="Teshima H."/>
            <person name="Lapidus A."/>
            <person name="Nolan M."/>
            <person name="Lucas S."/>
            <person name="Hammon N."/>
            <person name="Deshpande S."/>
            <person name="Cheng J.F."/>
            <person name="Zeytun A."/>
            <person name="Tapia R."/>
            <person name="Goodwin L."/>
            <person name="Pitluck S."/>
            <person name="Liolios K."/>
            <person name="Pagani I."/>
            <person name="Ivanova N."/>
            <person name="Mavromatis K."/>
            <person name="Mikhailova N."/>
            <person name="Huntemann M."/>
            <person name="Pati A."/>
            <person name="Chen A."/>
            <person name="Palaniappan K."/>
            <person name="Land M."/>
            <person name="Hauser L."/>
            <person name="Brambilla E.M."/>
            <person name="Rohde M."/>
            <person name="Goker M."/>
            <person name="Woyke T."/>
            <person name="Bristow J."/>
            <person name="Eisen J.A."/>
            <person name="Markowitz V."/>
            <person name="Hugenholtz P."/>
            <person name="Kyrpides N.C."/>
            <person name="Klenk H.P."/>
            <person name="Detter J.C."/>
        </authorList>
    </citation>
    <scope>NUCLEOTIDE SEQUENCE [LARGE SCALE GENOMIC DNA]</scope>
    <source>
        <strain evidence="2">ATCC 33096 / DSM 2489 / 6091</strain>
    </source>
</reference>
<dbReference type="HOGENOM" id="CLU_3278272_0_0_12"/>
<evidence type="ECO:0000313" key="1">
    <source>
        <dbReference type="EMBL" id="AEB13281.1"/>
    </source>
</evidence>
<dbReference type="STRING" id="869209.Tresu_0324"/>
<accession>F2NV46</accession>
<keyword evidence="2" id="KW-1185">Reference proteome</keyword>
<sequence length="41" mass="4852">MLDTNTLHNIIKEIFKLDDSYIIPINSNWFIPVLFKTRISS</sequence>
<dbReference type="EMBL" id="CP002631">
    <property type="protein sequence ID" value="AEB13281.1"/>
    <property type="molecule type" value="Genomic_DNA"/>
</dbReference>
<dbReference type="KEGG" id="tsu:Tresu_0324"/>
<reference evidence="2" key="2">
    <citation type="submission" date="2011-04" db="EMBL/GenBank/DDBJ databases">
        <title>The complete genome of chromosome of Treponema succinifaciens DSM 2489.</title>
        <authorList>
            <person name="Lucas S."/>
            <person name="Copeland A."/>
            <person name="Lapidus A."/>
            <person name="Bruce D."/>
            <person name="Goodwin L."/>
            <person name="Pitluck S."/>
            <person name="Peters L."/>
            <person name="Kyrpides N."/>
            <person name="Mavromatis K."/>
            <person name="Ivanova N."/>
            <person name="Ovchinnikova G."/>
            <person name="Teshima H."/>
            <person name="Detter J.C."/>
            <person name="Tapia R."/>
            <person name="Han C."/>
            <person name="Land M."/>
            <person name="Hauser L."/>
            <person name="Markowitz V."/>
            <person name="Cheng J.-F."/>
            <person name="Hugenholtz P."/>
            <person name="Woyke T."/>
            <person name="Wu D."/>
            <person name="Gronow S."/>
            <person name="Wellnitz S."/>
            <person name="Brambilla E."/>
            <person name="Klenk H.-P."/>
            <person name="Eisen J.A."/>
        </authorList>
    </citation>
    <scope>NUCLEOTIDE SEQUENCE [LARGE SCALE GENOMIC DNA]</scope>
    <source>
        <strain evidence="2">ATCC 33096 / DSM 2489 / 6091</strain>
    </source>
</reference>
<protein>
    <submittedName>
        <fullName evidence="1">Uncharacterized protein</fullName>
    </submittedName>
</protein>
<gene>
    <name evidence="1" type="ordered locus">Tresu_0324</name>
</gene>
<dbReference type="Proteomes" id="UP000006852">
    <property type="component" value="Chromosome"/>
</dbReference>
<proteinExistence type="predicted"/>
<organism evidence="1 2">
    <name type="scientific">Treponema succinifaciens (strain ATCC 33096 / DSM 2489 / 6091)</name>
    <dbReference type="NCBI Taxonomy" id="869209"/>
    <lineage>
        <taxon>Bacteria</taxon>
        <taxon>Pseudomonadati</taxon>
        <taxon>Spirochaetota</taxon>
        <taxon>Spirochaetia</taxon>
        <taxon>Spirochaetales</taxon>
        <taxon>Treponemataceae</taxon>
        <taxon>Treponema</taxon>
    </lineage>
</organism>
<evidence type="ECO:0000313" key="2">
    <source>
        <dbReference type="Proteomes" id="UP000006852"/>
    </source>
</evidence>
<name>F2NV46_TRES6</name>
<dbReference type="AlphaFoldDB" id="F2NV46"/>